<proteinExistence type="predicted"/>
<dbReference type="Proteomes" id="UP001143463">
    <property type="component" value="Unassembled WGS sequence"/>
</dbReference>
<evidence type="ECO:0000256" key="10">
    <source>
        <dbReference type="SAM" id="Phobius"/>
    </source>
</evidence>
<gene>
    <name evidence="12" type="ORF">GCM10017577_36410</name>
</gene>
<keyword evidence="10" id="KW-1133">Transmembrane helix</keyword>
<dbReference type="InterPro" id="IPR050482">
    <property type="entry name" value="Sensor_HK_TwoCompSys"/>
</dbReference>
<dbReference type="GO" id="GO:0046983">
    <property type="term" value="F:protein dimerization activity"/>
    <property type="evidence" value="ECO:0007669"/>
    <property type="project" value="InterPro"/>
</dbReference>
<feature type="domain" description="Histidine kinase" evidence="11">
    <location>
        <begin position="309"/>
        <end position="396"/>
    </location>
</feature>
<evidence type="ECO:0000256" key="9">
    <source>
        <dbReference type="SAM" id="Coils"/>
    </source>
</evidence>
<keyword evidence="10" id="KW-0812">Transmembrane</keyword>
<dbReference type="GO" id="GO:0005524">
    <property type="term" value="F:ATP binding"/>
    <property type="evidence" value="ECO:0007669"/>
    <property type="project" value="UniProtKB-KW"/>
</dbReference>
<dbReference type="InterPro" id="IPR003594">
    <property type="entry name" value="HATPase_dom"/>
</dbReference>
<dbReference type="InterPro" id="IPR036890">
    <property type="entry name" value="HATPase_C_sf"/>
</dbReference>
<evidence type="ECO:0000256" key="6">
    <source>
        <dbReference type="ARBA" id="ARBA00022777"/>
    </source>
</evidence>
<keyword evidence="3" id="KW-0597">Phosphoprotein</keyword>
<dbReference type="SUPFAM" id="SSF55874">
    <property type="entry name" value="ATPase domain of HSP90 chaperone/DNA topoisomerase II/histidine kinase"/>
    <property type="match status" value="1"/>
</dbReference>
<dbReference type="EMBL" id="BSFQ01000014">
    <property type="protein sequence ID" value="GLL12500.1"/>
    <property type="molecule type" value="Genomic_DNA"/>
</dbReference>
<dbReference type="CDD" id="cd16917">
    <property type="entry name" value="HATPase_UhpB-NarQ-NarX-like"/>
    <property type="match status" value="1"/>
</dbReference>
<dbReference type="EC" id="2.7.13.3" evidence="2"/>
<sequence length="399" mass="40473">MVAPRSALLSTIVQAVRPTRVEALLGVAVFCLVAVAVIGDAGPDGRSTTGTVTAFAFAVGFGALLVAARAWPVPVLLVTAVGIVVYYVLDLPPIGLAAPIAAALYVAAERGRVVWAVGVAGCLLAASIGVRLAEGDDPAIVLGLQLGSEAALVLAVVALGDAVRSRRALRAELARQADAAEEERRREAARQVDAERVRIARELHDTLGHTMSVVTLQAAVGEEALADGKPADAQAALAAIGTAGAGAMTELRATLGTLRRDTGAPEPAAGLDRLPALVDGVRSGGLPVELRVDGDTAALPAVVATTAYRVVQEALTNVLRHAGATRVTVAVEVSGGRLRVEVVDDGRGAPGGRVAVEPGHGLHGMTERVALLGGEVRVGDAEGGGFRVRACLPVGRAAT</sequence>
<dbReference type="SMART" id="SM00387">
    <property type="entry name" value="HATPase_c"/>
    <property type="match status" value="1"/>
</dbReference>
<feature type="transmembrane region" description="Helical" evidence="10">
    <location>
        <begin position="51"/>
        <end position="71"/>
    </location>
</feature>
<evidence type="ECO:0000256" key="5">
    <source>
        <dbReference type="ARBA" id="ARBA00022741"/>
    </source>
</evidence>
<comment type="catalytic activity">
    <reaction evidence="1">
        <text>ATP + protein L-histidine = ADP + protein N-phospho-L-histidine.</text>
        <dbReference type="EC" id="2.7.13.3"/>
    </reaction>
</comment>
<organism evidence="12 13">
    <name type="scientific">Pseudonocardia halophobica</name>
    <dbReference type="NCBI Taxonomy" id="29401"/>
    <lineage>
        <taxon>Bacteria</taxon>
        <taxon>Bacillati</taxon>
        <taxon>Actinomycetota</taxon>
        <taxon>Actinomycetes</taxon>
        <taxon>Pseudonocardiales</taxon>
        <taxon>Pseudonocardiaceae</taxon>
        <taxon>Pseudonocardia</taxon>
    </lineage>
</organism>
<dbReference type="GO" id="GO:0016020">
    <property type="term" value="C:membrane"/>
    <property type="evidence" value="ECO:0007669"/>
    <property type="project" value="InterPro"/>
</dbReference>
<keyword evidence="7" id="KW-0067">ATP-binding</keyword>
<feature type="transmembrane region" description="Helical" evidence="10">
    <location>
        <begin position="139"/>
        <end position="160"/>
    </location>
</feature>
<keyword evidence="13" id="KW-1185">Reference proteome</keyword>
<evidence type="ECO:0000256" key="1">
    <source>
        <dbReference type="ARBA" id="ARBA00000085"/>
    </source>
</evidence>
<dbReference type="Pfam" id="PF02518">
    <property type="entry name" value="HATPase_c"/>
    <property type="match status" value="1"/>
</dbReference>
<keyword evidence="9" id="KW-0175">Coiled coil</keyword>
<dbReference type="AlphaFoldDB" id="A0A9W6L5I3"/>
<comment type="caution">
    <text evidence="12">The sequence shown here is derived from an EMBL/GenBank/DDBJ whole genome shotgun (WGS) entry which is preliminary data.</text>
</comment>
<keyword evidence="5" id="KW-0547">Nucleotide-binding</keyword>
<reference evidence="12" key="2">
    <citation type="submission" date="2023-01" db="EMBL/GenBank/DDBJ databases">
        <authorList>
            <person name="Sun Q."/>
            <person name="Evtushenko L."/>
        </authorList>
    </citation>
    <scope>NUCLEOTIDE SEQUENCE</scope>
    <source>
        <strain evidence="12">VKM Ac-1069</strain>
    </source>
</reference>
<dbReference type="Pfam" id="PF07730">
    <property type="entry name" value="HisKA_3"/>
    <property type="match status" value="1"/>
</dbReference>
<reference evidence="12" key="1">
    <citation type="journal article" date="2014" name="Int. J. Syst. Evol. Microbiol.">
        <title>Complete genome sequence of Corynebacterium casei LMG S-19264T (=DSM 44701T), isolated from a smear-ripened cheese.</title>
        <authorList>
            <consortium name="US DOE Joint Genome Institute (JGI-PGF)"/>
            <person name="Walter F."/>
            <person name="Albersmeier A."/>
            <person name="Kalinowski J."/>
            <person name="Ruckert C."/>
        </authorList>
    </citation>
    <scope>NUCLEOTIDE SEQUENCE</scope>
    <source>
        <strain evidence="12">VKM Ac-1069</strain>
    </source>
</reference>
<dbReference type="PANTHER" id="PTHR24421">
    <property type="entry name" value="NITRATE/NITRITE SENSOR PROTEIN NARX-RELATED"/>
    <property type="match status" value="1"/>
</dbReference>
<dbReference type="PROSITE" id="PS50109">
    <property type="entry name" value="HIS_KIN"/>
    <property type="match status" value="1"/>
</dbReference>
<dbReference type="InterPro" id="IPR005467">
    <property type="entry name" value="His_kinase_dom"/>
</dbReference>
<name>A0A9W6L5I3_9PSEU</name>
<feature type="transmembrane region" description="Helical" evidence="10">
    <location>
        <begin position="113"/>
        <end position="133"/>
    </location>
</feature>
<keyword evidence="6 12" id="KW-0418">Kinase</keyword>
<evidence type="ECO:0000313" key="13">
    <source>
        <dbReference type="Proteomes" id="UP001143463"/>
    </source>
</evidence>
<evidence type="ECO:0000313" key="12">
    <source>
        <dbReference type="EMBL" id="GLL12500.1"/>
    </source>
</evidence>
<keyword evidence="4" id="KW-0808">Transferase</keyword>
<dbReference type="GO" id="GO:0000155">
    <property type="term" value="F:phosphorelay sensor kinase activity"/>
    <property type="evidence" value="ECO:0007669"/>
    <property type="project" value="InterPro"/>
</dbReference>
<dbReference type="Gene3D" id="3.30.565.10">
    <property type="entry name" value="Histidine kinase-like ATPase, C-terminal domain"/>
    <property type="match status" value="1"/>
</dbReference>
<evidence type="ECO:0000259" key="11">
    <source>
        <dbReference type="PROSITE" id="PS50109"/>
    </source>
</evidence>
<evidence type="ECO:0000256" key="4">
    <source>
        <dbReference type="ARBA" id="ARBA00022679"/>
    </source>
</evidence>
<protein>
    <recommendedName>
        <fullName evidence="2">histidine kinase</fullName>
        <ecNumber evidence="2">2.7.13.3</ecNumber>
    </recommendedName>
</protein>
<evidence type="ECO:0000256" key="3">
    <source>
        <dbReference type="ARBA" id="ARBA00022553"/>
    </source>
</evidence>
<keyword evidence="8" id="KW-0902">Two-component regulatory system</keyword>
<evidence type="ECO:0000256" key="8">
    <source>
        <dbReference type="ARBA" id="ARBA00023012"/>
    </source>
</evidence>
<dbReference type="Gene3D" id="1.20.5.1930">
    <property type="match status" value="1"/>
</dbReference>
<feature type="coiled-coil region" evidence="9">
    <location>
        <begin position="163"/>
        <end position="190"/>
    </location>
</feature>
<evidence type="ECO:0000256" key="2">
    <source>
        <dbReference type="ARBA" id="ARBA00012438"/>
    </source>
</evidence>
<keyword evidence="10" id="KW-0472">Membrane</keyword>
<evidence type="ECO:0000256" key="7">
    <source>
        <dbReference type="ARBA" id="ARBA00022840"/>
    </source>
</evidence>
<dbReference type="PANTHER" id="PTHR24421:SF10">
    <property type="entry name" value="NITRATE_NITRITE SENSOR PROTEIN NARQ"/>
    <property type="match status" value="1"/>
</dbReference>
<dbReference type="InterPro" id="IPR011712">
    <property type="entry name" value="Sig_transdc_His_kin_sub3_dim/P"/>
</dbReference>
<feature type="transmembrane region" description="Helical" evidence="10">
    <location>
        <begin position="83"/>
        <end position="106"/>
    </location>
</feature>
<accession>A0A9W6L5I3</accession>
<feature type="transmembrane region" description="Helical" evidence="10">
    <location>
        <begin position="20"/>
        <end position="39"/>
    </location>
</feature>